<name>A0A6V7WRD1_MELEN</name>
<reference evidence="2 3" key="1">
    <citation type="submission" date="2020-08" db="EMBL/GenBank/DDBJ databases">
        <authorList>
            <person name="Koutsovoulos G."/>
            <person name="Danchin GJ E."/>
        </authorList>
    </citation>
    <scope>NUCLEOTIDE SEQUENCE [LARGE SCALE GENOMIC DNA]</scope>
</reference>
<protein>
    <submittedName>
        <fullName evidence="2">Uncharacterized protein</fullName>
    </submittedName>
</protein>
<evidence type="ECO:0000256" key="1">
    <source>
        <dbReference type="SAM" id="MobiDB-lite"/>
    </source>
</evidence>
<evidence type="ECO:0000313" key="3">
    <source>
        <dbReference type="Proteomes" id="UP000580250"/>
    </source>
</evidence>
<organism evidence="2 3">
    <name type="scientific">Meloidogyne enterolobii</name>
    <name type="common">Root-knot nematode worm</name>
    <name type="synonym">Meloidogyne mayaguensis</name>
    <dbReference type="NCBI Taxonomy" id="390850"/>
    <lineage>
        <taxon>Eukaryota</taxon>
        <taxon>Metazoa</taxon>
        <taxon>Ecdysozoa</taxon>
        <taxon>Nematoda</taxon>
        <taxon>Chromadorea</taxon>
        <taxon>Rhabditida</taxon>
        <taxon>Tylenchina</taxon>
        <taxon>Tylenchomorpha</taxon>
        <taxon>Tylenchoidea</taxon>
        <taxon>Meloidogynidae</taxon>
        <taxon>Meloidogyninae</taxon>
        <taxon>Meloidogyne</taxon>
    </lineage>
</organism>
<comment type="caution">
    <text evidence="2">The sequence shown here is derived from an EMBL/GenBank/DDBJ whole genome shotgun (WGS) entry which is preliminary data.</text>
</comment>
<sequence>MTPQPPPVVPKKWGNPPVSPQLKTPHPAFIPPSYIQRHGLLFNRCRQ</sequence>
<dbReference type="EMBL" id="CAJEWN010000751">
    <property type="protein sequence ID" value="CAD2189472.1"/>
    <property type="molecule type" value="Genomic_DNA"/>
</dbReference>
<proteinExistence type="predicted"/>
<dbReference type="Proteomes" id="UP000580250">
    <property type="component" value="Unassembled WGS sequence"/>
</dbReference>
<gene>
    <name evidence="2" type="ORF">MENT_LOCUS42196</name>
</gene>
<evidence type="ECO:0000313" key="2">
    <source>
        <dbReference type="EMBL" id="CAD2189472.1"/>
    </source>
</evidence>
<dbReference type="AlphaFoldDB" id="A0A6V7WRD1"/>
<accession>A0A6V7WRD1</accession>
<feature type="region of interest" description="Disordered" evidence="1">
    <location>
        <begin position="1"/>
        <end position="30"/>
    </location>
</feature>